<reference evidence="8 9" key="1">
    <citation type="submission" date="2018-11" db="EMBL/GenBank/DDBJ databases">
        <title>Genome squencing of methanotrophic bacteria isolated from alkaline groundwater in Korea.</title>
        <authorList>
            <person name="Nguyen L.N."/>
        </authorList>
    </citation>
    <scope>NUCLEOTIDE SEQUENCE [LARGE SCALE GENOMIC DNA]</scope>
    <source>
        <strain evidence="8 9">GW6</strain>
    </source>
</reference>
<dbReference type="PANTHER" id="PTHR43133:SF58">
    <property type="entry name" value="ECF RNA POLYMERASE SIGMA FACTOR SIGD"/>
    <property type="match status" value="1"/>
</dbReference>
<evidence type="ECO:0000256" key="3">
    <source>
        <dbReference type="ARBA" id="ARBA00023082"/>
    </source>
</evidence>
<evidence type="ECO:0000256" key="4">
    <source>
        <dbReference type="ARBA" id="ARBA00023125"/>
    </source>
</evidence>
<protein>
    <submittedName>
        <fullName evidence="8">Sigma-70 family RNA polymerase sigma factor</fullName>
    </submittedName>
</protein>
<dbReference type="InterPro" id="IPR013249">
    <property type="entry name" value="RNA_pol_sigma70_r4_t2"/>
</dbReference>
<evidence type="ECO:0000256" key="2">
    <source>
        <dbReference type="ARBA" id="ARBA00023015"/>
    </source>
</evidence>
<evidence type="ECO:0000313" key="9">
    <source>
        <dbReference type="Proteomes" id="UP000273982"/>
    </source>
</evidence>
<feature type="domain" description="RNA polymerase sigma factor 70 region 4 type 2" evidence="7">
    <location>
        <begin position="131"/>
        <end position="183"/>
    </location>
</feature>
<evidence type="ECO:0000259" key="6">
    <source>
        <dbReference type="Pfam" id="PF04542"/>
    </source>
</evidence>
<keyword evidence="2" id="KW-0805">Transcription regulation</keyword>
<keyword evidence="5" id="KW-0804">Transcription</keyword>
<dbReference type="InterPro" id="IPR014284">
    <property type="entry name" value="RNA_pol_sigma-70_dom"/>
</dbReference>
<evidence type="ECO:0000259" key="7">
    <source>
        <dbReference type="Pfam" id="PF08281"/>
    </source>
</evidence>
<comment type="similarity">
    <text evidence="1">Belongs to the sigma-70 factor family. ECF subfamily.</text>
</comment>
<evidence type="ECO:0000256" key="1">
    <source>
        <dbReference type="ARBA" id="ARBA00010641"/>
    </source>
</evidence>
<accession>A0A3G8M2Q5</accession>
<feature type="domain" description="RNA polymerase sigma-70 region 2" evidence="6">
    <location>
        <begin position="38"/>
        <end position="98"/>
    </location>
</feature>
<dbReference type="KEGG" id="mros:EHO51_05585"/>
<name>A0A3G8M2Q5_9HYPH</name>
<dbReference type="SUPFAM" id="SSF88946">
    <property type="entry name" value="Sigma2 domain of RNA polymerase sigma factors"/>
    <property type="match status" value="1"/>
</dbReference>
<evidence type="ECO:0000313" key="8">
    <source>
        <dbReference type="EMBL" id="AZG76243.1"/>
    </source>
</evidence>
<dbReference type="RefSeq" id="WP_124738063.1">
    <property type="nucleotide sequence ID" value="NZ_CP034086.1"/>
</dbReference>
<dbReference type="GO" id="GO:0003677">
    <property type="term" value="F:DNA binding"/>
    <property type="evidence" value="ECO:0007669"/>
    <property type="project" value="UniProtKB-KW"/>
</dbReference>
<dbReference type="GO" id="GO:0006352">
    <property type="term" value="P:DNA-templated transcription initiation"/>
    <property type="evidence" value="ECO:0007669"/>
    <property type="project" value="InterPro"/>
</dbReference>
<proteinExistence type="inferred from homology"/>
<organism evidence="8 9">
    <name type="scientific">Methylocystis rosea</name>
    <dbReference type="NCBI Taxonomy" id="173366"/>
    <lineage>
        <taxon>Bacteria</taxon>
        <taxon>Pseudomonadati</taxon>
        <taxon>Pseudomonadota</taxon>
        <taxon>Alphaproteobacteria</taxon>
        <taxon>Hyphomicrobiales</taxon>
        <taxon>Methylocystaceae</taxon>
        <taxon>Methylocystis</taxon>
    </lineage>
</organism>
<dbReference type="Proteomes" id="UP000273982">
    <property type="component" value="Chromosome"/>
</dbReference>
<keyword evidence="3" id="KW-0731">Sigma factor</keyword>
<gene>
    <name evidence="8" type="ORF">EHO51_05585</name>
</gene>
<dbReference type="EMBL" id="CP034086">
    <property type="protein sequence ID" value="AZG76243.1"/>
    <property type="molecule type" value="Genomic_DNA"/>
</dbReference>
<dbReference type="SUPFAM" id="SSF88659">
    <property type="entry name" value="Sigma3 and sigma4 domains of RNA polymerase sigma factors"/>
    <property type="match status" value="1"/>
</dbReference>
<evidence type="ECO:0000256" key="5">
    <source>
        <dbReference type="ARBA" id="ARBA00023163"/>
    </source>
</evidence>
<dbReference type="PANTHER" id="PTHR43133">
    <property type="entry name" value="RNA POLYMERASE ECF-TYPE SIGMA FACTO"/>
    <property type="match status" value="1"/>
</dbReference>
<dbReference type="InterPro" id="IPR039425">
    <property type="entry name" value="RNA_pol_sigma-70-like"/>
</dbReference>
<dbReference type="InterPro" id="IPR007627">
    <property type="entry name" value="RNA_pol_sigma70_r2"/>
</dbReference>
<dbReference type="InterPro" id="IPR036388">
    <property type="entry name" value="WH-like_DNA-bd_sf"/>
</dbReference>
<dbReference type="Gene3D" id="1.10.10.10">
    <property type="entry name" value="Winged helix-like DNA-binding domain superfamily/Winged helix DNA-binding domain"/>
    <property type="match status" value="1"/>
</dbReference>
<dbReference type="AlphaFoldDB" id="A0A3G8M2Q5"/>
<keyword evidence="4" id="KW-0238">DNA-binding</keyword>
<dbReference type="InterPro" id="IPR013325">
    <property type="entry name" value="RNA_pol_sigma_r2"/>
</dbReference>
<dbReference type="Gene3D" id="1.10.1740.10">
    <property type="match status" value="1"/>
</dbReference>
<dbReference type="CDD" id="cd06171">
    <property type="entry name" value="Sigma70_r4"/>
    <property type="match status" value="1"/>
</dbReference>
<sequence>MSELSDTSNDRESRWRALMASAQDGDHAAYGELLSDLFPVLRRFVLRKWPNAHDTEDVVQEILVSIHTVRQTYDRERPFTPWLMTIAARRVADAARSRYARGANETTVDVLPETFDGEGAKSEQETRDDRDVLRKAMAILPAGQREAIELIKIQGLSLDEASRVTGKSVGSLKVGIHRAIKAMRQALERIG</sequence>
<dbReference type="Pfam" id="PF08281">
    <property type="entry name" value="Sigma70_r4_2"/>
    <property type="match status" value="1"/>
</dbReference>
<dbReference type="Pfam" id="PF04542">
    <property type="entry name" value="Sigma70_r2"/>
    <property type="match status" value="1"/>
</dbReference>
<dbReference type="GO" id="GO:0016987">
    <property type="term" value="F:sigma factor activity"/>
    <property type="evidence" value="ECO:0007669"/>
    <property type="project" value="UniProtKB-KW"/>
</dbReference>
<dbReference type="NCBIfam" id="TIGR02937">
    <property type="entry name" value="sigma70-ECF"/>
    <property type="match status" value="1"/>
</dbReference>
<dbReference type="InterPro" id="IPR013324">
    <property type="entry name" value="RNA_pol_sigma_r3/r4-like"/>
</dbReference>